<reference evidence="38" key="18">
    <citation type="submission" date="2019-04" db="EMBL/GenBank/DDBJ databases">
        <authorList>
            <person name="Bisanz J.E."/>
            <person name="Chagwedera N.D."/>
            <person name="Chawla A."/>
            <person name="Turnbaugh P.J."/>
        </authorList>
    </citation>
    <scope>NUCLEOTIDE SEQUENCE</scope>
    <source>
        <strain evidence="38">I8-5</strain>
    </source>
</reference>
<evidence type="ECO:0000313" key="20">
    <source>
        <dbReference type="EMBL" id="MRG74245.1"/>
    </source>
</evidence>
<evidence type="ECO:0000313" key="59">
    <source>
        <dbReference type="Proteomes" id="UP000510868"/>
    </source>
</evidence>
<dbReference type="PANTHER" id="PTHR13501:SF8">
    <property type="entry name" value="LARGE RIBOSOMAL SUBUNIT PROTEIN UL22M"/>
    <property type="match status" value="1"/>
</dbReference>
<evidence type="ECO:0000313" key="53">
    <source>
        <dbReference type="Proteomes" id="UP000430985"/>
    </source>
</evidence>
<evidence type="ECO:0000313" key="36">
    <source>
        <dbReference type="EMBL" id="QLQ62687.1"/>
    </source>
</evidence>
<dbReference type="GeneID" id="77191474"/>
<reference evidence="14" key="2">
    <citation type="submission" date="2015-10" db="EMBL/GenBank/DDBJ databases">
        <authorList>
            <person name="Gilbert D.G."/>
        </authorList>
    </citation>
    <scope>NUCLEOTIDE SEQUENCE [LARGE SCALE GENOMIC DNA]</scope>
    <source>
        <strain evidence="14">20-2</strain>
    </source>
</reference>
<keyword evidence="7 10" id="KW-0687">Ribonucleoprotein</keyword>
<evidence type="ECO:0000256" key="12">
    <source>
        <dbReference type="RuleBase" id="RU004006"/>
    </source>
</evidence>
<dbReference type="GO" id="GO:0019843">
    <property type="term" value="F:rRNA binding"/>
    <property type="evidence" value="ECO:0007669"/>
    <property type="project" value="UniProtKB-UniRule"/>
</dbReference>
<dbReference type="EMBL" id="WJMV01000001">
    <property type="protein sequence ID" value="MRG74245.1"/>
    <property type="molecule type" value="Genomic_DNA"/>
</dbReference>
<dbReference type="PROSITE" id="PS00464">
    <property type="entry name" value="RIBOSOMAL_L22"/>
    <property type="match status" value="1"/>
</dbReference>
<evidence type="ECO:0000313" key="60">
    <source>
        <dbReference type="Proteomes" id="UP001286376"/>
    </source>
</evidence>
<dbReference type="EMBL" id="NGQC01000042">
    <property type="protein sequence ID" value="OYT02939.1"/>
    <property type="molecule type" value="Genomic_DNA"/>
</dbReference>
<reference evidence="15 39" key="1">
    <citation type="submission" date="2014-06" db="EMBL/GenBank/DDBJ databases">
        <title>Genetic determinant of reutericyclin biosynthesis of Lactobacillus reuteri.</title>
        <authorList>
            <person name="Lin X."/>
            <person name="Duar R."/>
            <person name="Walter J."/>
            <person name="Gaenzle M."/>
        </authorList>
    </citation>
    <scope>NUCLEOTIDE SEQUENCE [LARGE SCALE GENOMIC DNA]</scope>
    <source>
        <strain evidence="15 39">LTH2584</strain>
    </source>
</reference>
<dbReference type="Proteomes" id="UP001286376">
    <property type="component" value="Unassembled WGS sequence"/>
</dbReference>
<dbReference type="AlphaFoldDB" id="A0A073JQB7"/>
<evidence type="ECO:0000313" key="30">
    <source>
        <dbReference type="EMBL" id="PTM30179.1"/>
    </source>
</evidence>
<reference evidence="26" key="9">
    <citation type="journal article" date="2018" name="BMC Genomics">
        <title>Whole genome sequencing and function prediction of 133 gut anaerobes isolated from chicken caecum in pure cultures.</title>
        <authorList>
            <person name="Medvecky M."/>
            <person name="Cejkova D."/>
            <person name="Polansky O."/>
            <person name="Karasova D."/>
            <person name="Kubasova T."/>
            <person name="Cizek A."/>
            <person name="Rychlik I."/>
        </authorList>
    </citation>
    <scope>NUCLEOTIDE SEQUENCE</scope>
    <source>
        <strain evidence="26">An71</strain>
    </source>
</reference>
<dbReference type="Proteomes" id="UP000510868">
    <property type="component" value="Chromosome"/>
</dbReference>
<reference evidence="42 43" key="7">
    <citation type="submission" date="2017-05" db="EMBL/GenBank/DDBJ databases">
        <authorList>
            <person name="Lin X.B."/>
            <person name="Stothard P."/>
            <person name="Tasseva G."/>
            <person name="Walter J."/>
        </authorList>
    </citation>
    <scope>NUCLEOTIDE SEQUENCE [LARGE SCALE GENOMIC DNA]</scope>
    <source>
        <strain evidence="43">103v</strain>
        <strain evidence="28 44">105n</strain>
        <strain evidence="42">114h</strain>
    </source>
</reference>
<reference evidence="17" key="25">
    <citation type="submission" date="2023-02" db="EMBL/GenBank/DDBJ databases">
        <title>Complete genome sequence of Limosilactobacillus reuteri SRCM217616 isolated from Bos taurus feces.</title>
        <authorList>
            <person name="Yang H.-G."/>
            <person name="Kim J.-W."/>
            <person name="Ha G.-S."/>
            <person name="Yang H.-J."/>
            <person name="Jeong D.-Y."/>
        </authorList>
    </citation>
    <scope>NUCLEOTIDE SEQUENCE</scope>
    <source>
        <strain evidence="17">SRCM217616</strain>
    </source>
</reference>
<reference evidence="31" key="11">
    <citation type="journal article" date="2018" name="Genome Announc.">
        <title>Fifty-Six Draft Genome Sequences of 10 Lactobacillus Species from 22 Commercial Dietary Supplements.</title>
        <authorList>
            <person name="Gangiredla J."/>
            <person name="Barnaba T.J."/>
            <person name="Mammel M.K."/>
            <person name="Lacher D.W."/>
            <person name="Elkins C.A."/>
            <person name="Lampel K.A."/>
            <person name="Whitehouse C.A."/>
            <person name="Tartera C."/>
        </authorList>
    </citation>
    <scope>NUCLEOTIDE SEQUENCE</scope>
    <source>
        <strain evidence="31">DS12_10</strain>
    </source>
</reference>
<evidence type="ECO:0000256" key="10">
    <source>
        <dbReference type="HAMAP-Rule" id="MF_01331"/>
    </source>
</evidence>
<evidence type="ECO:0000256" key="4">
    <source>
        <dbReference type="ARBA" id="ARBA00022730"/>
    </source>
</evidence>
<evidence type="ECO:0000313" key="37">
    <source>
        <dbReference type="EMBL" id="RMX24872.1"/>
    </source>
</evidence>
<dbReference type="OrthoDB" id="9805969at2"/>
<reference evidence="37 51" key="12">
    <citation type="journal article" date="2018" name="J Appl Environ Microbiol">
        <title>The gut symbionts Lactobacillus reuteri R2lc and 2010 encode a polyketide synthase cluster that activates the mammalian aryl-hydrocarbon receptor.</title>
        <authorList>
            <person name="Ozcam M."/>
            <person name="Roos S."/>
            <person name="Van Pijkeren J.P."/>
        </authorList>
    </citation>
    <scope>NUCLEOTIDE SEQUENCE [LARGE SCALE GENOMIC DNA]</scope>
    <source>
        <strain evidence="37 51">R2lc</strain>
    </source>
</reference>
<dbReference type="EMBL" id="WJNA01000012">
    <property type="protein sequence ID" value="MRH09136.1"/>
    <property type="molecule type" value="Genomic_DNA"/>
</dbReference>
<evidence type="ECO:0000313" key="27">
    <source>
        <dbReference type="EMBL" id="OYS68588.1"/>
    </source>
</evidence>
<dbReference type="EMBL" id="JAQTKT010000001">
    <property type="protein sequence ID" value="MDD1381839.1"/>
    <property type="molecule type" value="Genomic_DNA"/>
</dbReference>
<reference evidence="32" key="15">
    <citation type="submission" date="2018-05" db="EMBL/GenBank/DDBJ databases">
        <authorList>
            <person name="Peng X.Y."/>
            <person name="Xu Y.F."/>
            <person name="Luo D."/>
            <person name="Yu J."/>
            <person name="Gu J.Y."/>
        </authorList>
    </citation>
    <scope>NUCLEOTIDE SEQUENCE</scope>
    <source>
        <strain evidence="33">LR10</strain>
        <strain evidence="32">LR9</strain>
    </source>
</reference>
<organism evidence="15 39">
    <name type="scientific">Limosilactobacillus reuteri</name>
    <name type="common">Lactobacillus reuteri</name>
    <dbReference type="NCBI Taxonomy" id="1598"/>
    <lineage>
        <taxon>Bacteria</taxon>
        <taxon>Bacillati</taxon>
        <taxon>Bacillota</taxon>
        <taxon>Bacilli</taxon>
        <taxon>Lactobacillales</taxon>
        <taxon>Lactobacillaceae</taxon>
        <taxon>Limosilactobacillus</taxon>
    </lineage>
</organism>
<evidence type="ECO:0000256" key="6">
    <source>
        <dbReference type="ARBA" id="ARBA00022980"/>
    </source>
</evidence>
<dbReference type="Proteomes" id="UP000195868">
    <property type="component" value="Unassembled WGS sequence"/>
</dbReference>
<evidence type="ECO:0000313" key="26">
    <source>
        <dbReference type="EMBL" id="OUN49186.1"/>
    </source>
</evidence>
<evidence type="ECO:0000313" key="15">
    <source>
        <dbReference type="EMBL" id="KEK15630.1"/>
    </source>
</evidence>
<dbReference type="InterPro" id="IPR047867">
    <property type="entry name" value="Ribosomal_uL22_bac/org-type"/>
</dbReference>
<dbReference type="InterPro" id="IPR018260">
    <property type="entry name" value="Ribosomal_uL22_CS"/>
</dbReference>
<dbReference type="EMBL" id="QGHV01000046">
    <property type="protein sequence ID" value="PWT36955.1"/>
    <property type="molecule type" value="Genomic_DNA"/>
</dbReference>
<reference evidence="18" key="24">
    <citation type="submission" date="2022-08" db="EMBL/GenBank/DDBJ databases">
        <authorList>
            <person name="Huang K."/>
        </authorList>
    </citation>
    <scope>NUCLEOTIDE SEQUENCE</scope>
    <source>
        <strain evidence="18">RGW1</strain>
    </source>
</reference>
<dbReference type="EMBL" id="JAJGWB010000103">
    <property type="protein sequence ID" value="MCC4477142.1"/>
    <property type="molecule type" value="Genomic_DNA"/>
</dbReference>
<dbReference type="Proteomes" id="UP000245735">
    <property type="component" value="Unassembled WGS sequence"/>
</dbReference>
<evidence type="ECO:0000313" key="42">
    <source>
        <dbReference type="Proteomes" id="UP000215747"/>
    </source>
</evidence>
<evidence type="ECO:0000313" key="24">
    <source>
        <dbReference type="EMBL" id="MRH80502.1"/>
    </source>
</evidence>
<evidence type="ECO:0000313" key="34">
    <source>
        <dbReference type="EMBL" id="PWT49299.1"/>
    </source>
</evidence>
<reference evidence="48 49" key="10">
    <citation type="journal article" date="2018" name="Front. Microbiol.">
        <title>Comparative Genomics of the Herbivore Gut Symbiont Lactobacillus reuteri Reveals Genetic Diversity and Lifestyle Adaptation.</title>
        <authorList>
            <person name="Zhao J."/>
        </authorList>
    </citation>
    <scope>NUCLEOTIDE SEQUENCE [LARGE SCALE GENOMIC DNA]</scope>
    <source>
        <strain evidence="33 50">LR10</strain>
        <strain evidence="34 49">LR12</strain>
        <strain evidence="48">LR9</strain>
    </source>
</reference>
<dbReference type="EMBL" id="NFHN01000009">
    <property type="protein sequence ID" value="OUN49186.1"/>
    <property type="molecule type" value="Genomic_DNA"/>
</dbReference>
<evidence type="ECO:0000313" key="17">
    <source>
        <dbReference type="EMBL" id="MDD1381839.1"/>
    </source>
</evidence>
<dbReference type="EMBL" id="QGHT01000001">
    <property type="protein sequence ID" value="PWT43501.1"/>
    <property type="molecule type" value="Genomic_DNA"/>
</dbReference>
<dbReference type="EMBL" id="QGHS01000004">
    <property type="protein sequence ID" value="PWT49299.1"/>
    <property type="molecule type" value="Genomic_DNA"/>
</dbReference>
<dbReference type="RefSeq" id="WP_003664558.1">
    <property type="nucleotide sequence ID" value="NZ_CAJSZG010000013.1"/>
</dbReference>
<accession>A0A073JQB7</accession>
<dbReference type="Proteomes" id="UP000441557">
    <property type="component" value="Unassembled WGS sequence"/>
</dbReference>
<dbReference type="InterPro" id="IPR005727">
    <property type="entry name" value="Ribosomal_uL22_bac/chlpt-type"/>
</dbReference>
<evidence type="ECO:0000313" key="55">
    <source>
        <dbReference type="Proteomes" id="UP000452188"/>
    </source>
</evidence>
<gene>
    <name evidence="10 16" type="primary">rplV</name>
    <name evidence="26" type="ORF">B5G22_03365</name>
    <name evidence="25" type="ORF">BFD03_07325</name>
    <name evidence="37" type="ORF">C5O77_07305</name>
    <name evidence="27" type="ORF">CBF96_06795</name>
    <name evidence="28" type="ORF">CBG15_01235</name>
    <name evidence="29" type="ORF">CBG21_07065</name>
    <name evidence="30" type="ORF">DA796_02905</name>
    <name evidence="31" type="ORF">DB325_08245</name>
    <name evidence="33" type="ORF">DKZ22_00080</name>
    <name evidence="34" type="ORF">DKZ23_00675</name>
    <name evidence="32" type="ORF">DKZ35_07545</name>
    <name evidence="38" type="ORF">E5F87_09140</name>
    <name evidence="35" type="ORF">FOD75_02285</name>
    <name evidence="22" type="ORF">GIX76_00170</name>
    <name evidence="24" type="ORF">GIX77_06990</name>
    <name evidence="20" type="ORF">GIX79_00395</name>
    <name evidence="21" type="ORF">GIX80_09100</name>
    <name evidence="23" type="ORF">GIX81_06690</name>
    <name evidence="19" type="ORF">GIX83_05990</name>
    <name evidence="36" type="ORF">HHK02_05170</name>
    <name evidence="16" type="ORF">LMB76_02685</name>
    <name evidence="15" type="ORF">LR3_07630</name>
    <name evidence="14" type="ORF">LRLP16767_LR202_00078</name>
    <name evidence="18" type="ORF">NX099_04245</name>
    <name evidence="17" type="ORF">PSQ53_02490</name>
</gene>
<dbReference type="Proteomes" id="UP001198026">
    <property type="component" value="Unassembled WGS sequence"/>
</dbReference>
<reference evidence="34" key="16">
    <citation type="submission" date="2018-05" db="EMBL/GenBank/DDBJ databases">
        <authorList>
            <person name="Lanie J.A."/>
            <person name="Ng W.-L."/>
            <person name="Kazmierczak K.M."/>
            <person name="Andrzejewski T.M."/>
            <person name="Davidsen T.M."/>
            <person name="Wayne K.J."/>
            <person name="Tettelin H."/>
            <person name="Glass J.I."/>
            <person name="Rusch D."/>
            <person name="Podicherti R."/>
            <person name="Tsui H.-C.T."/>
            <person name="Winkler M.E."/>
        </authorList>
    </citation>
    <scope>NUCLEOTIDE SEQUENCE</scope>
    <source>
        <strain evidence="34">LR12</strain>
    </source>
</reference>
<dbReference type="SUPFAM" id="SSF54843">
    <property type="entry name" value="Ribosomal protein L22"/>
    <property type="match status" value="1"/>
</dbReference>
<evidence type="ECO:0000313" key="22">
    <source>
        <dbReference type="EMBL" id="MRG88440.1"/>
    </source>
</evidence>
<reference evidence="45" key="3">
    <citation type="submission" date="2015-10" db="EMBL/GenBank/DDBJ databases">
        <authorList>
            <person name="Crossman L.C."/>
        </authorList>
    </citation>
    <scope>NUCLEOTIDE SEQUENCE [LARGE SCALE GENOMIC DNA]</scope>
    <source>
        <strain evidence="45">20-2</strain>
    </source>
</reference>
<evidence type="ECO:0000313" key="23">
    <source>
        <dbReference type="EMBL" id="MRH09136.1"/>
    </source>
</evidence>
<dbReference type="EMBL" id="SRKR01000018">
    <property type="protein sequence ID" value="TGB09964.1"/>
    <property type="molecule type" value="Genomic_DNA"/>
</dbReference>
<evidence type="ECO:0000313" key="14">
    <source>
        <dbReference type="EMBL" id="CUR40028.1"/>
    </source>
</evidence>
<evidence type="ECO:0000256" key="11">
    <source>
        <dbReference type="RuleBase" id="RU004005"/>
    </source>
</evidence>
<reference evidence="47" key="14">
    <citation type="submission" date="2018-04" db="EMBL/GenBank/DDBJ databases">
        <title>Draft Genome Sequences of 10 Lactobacillus Species from 22 Commercial Probiotic Products.</title>
        <authorList>
            <person name="Gangiredla J."/>
            <person name="Barnaba T.J."/>
            <person name="Mammel M.K."/>
            <person name="Lacher D.W."/>
            <person name="Elkins C.A."/>
            <person name="Lampel K.A."/>
            <person name="Whitehouse C.A."/>
            <person name="Tartera C."/>
        </authorList>
    </citation>
    <scope>NUCLEOTIDE SEQUENCE [LARGE SCALE GENOMIC DNA]</scope>
    <source>
        <strain evidence="47">DS12_10</strain>
    </source>
</reference>
<evidence type="ECO:0000313" key="25">
    <source>
        <dbReference type="EMBL" id="OCX47207.1"/>
    </source>
</evidence>
<dbReference type="EMBL" id="MCNS01000012">
    <property type="protein sequence ID" value="OCX47207.1"/>
    <property type="molecule type" value="Genomic_DNA"/>
</dbReference>
<evidence type="ECO:0000313" key="57">
    <source>
        <dbReference type="Proteomes" id="UP000470878"/>
    </source>
</evidence>
<evidence type="ECO:0000313" key="44">
    <source>
        <dbReference type="Proteomes" id="UP000216681"/>
    </source>
</evidence>
<comment type="function">
    <text evidence="1 10">The globular domain of the protein is located near the polypeptide exit tunnel on the outside of the subunit, while an extended beta-hairpin is found that lines the wall of the exit tunnel in the center of the 70S ribosome.</text>
</comment>
<dbReference type="Proteomes" id="UP000430985">
    <property type="component" value="Unassembled WGS sequence"/>
</dbReference>
<dbReference type="PATRIC" id="fig|1598.90.peg.956"/>
<name>A0A073JQB7_LIMRT</name>
<dbReference type="Proteomes" id="UP000460207">
    <property type="component" value="Unassembled WGS sequence"/>
</dbReference>
<dbReference type="EMBL" id="QAZN01000017">
    <property type="protein sequence ID" value="PTV02862.1"/>
    <property type="molecule type" value="Genomic_DNA"/>
</dbReference>
<dbReference type="EMBL" id="NGPX01000006">
    <property type="protein sequence ID" value="OYS95744.1"/>
    <property type="molecule type" value="Genomic_DNA"/>
</dbReference>
<evidence type="ECO:0000313" key="45">
    <source>
        <dbReference type="Proteomes" id="UP000235484"/>
    </source>
</evidence>
<reference evidence="53 54" key="20">
    <citation type="submission" date="2019-11" db="EMBL/GenBank/DDBJ databases">
        <title>Draft genome sequence of 12 host-associated Lactobacillus reuteri rodent strains.</title>
        <authorList>
            <person name="Zhang S."/>
            <person name="Ozcam M."/>
            <person name="Van Pijkeren J.P."/>
        </authorList>
    </citation>
    <scope>NUCLEOTIDE SEQUENCE [LARGE SCALE GENOMIC DNA]</scope>
    <source>
        <strain evidence="20 55">6799jm-1</strain>
        <strain evidence="24 57">CR</strain>
        <strain evidence="21 54">L1604-1</strain>
        <strain evidence="23 58">Lr4020</strain>
        <strain evidence="22 56">N4I</strain>
        <strain evidence="19 53">Rat19</strain>
    </source>
</reference>
<evidence type="ECO:0000313" key="33">
    <source>
        <dbReference type="EMBL" id="PWT43501.1"/>
    </source>
</evidence>
<evidence type="ECO:0000313" key="40">
    <source>
        <dbReference type="Proteomes" id="UP000095141"/>
    </source>
</evidence>
<reference evidence="41" key="5">
    <citation type="submission" date="2017-04" db="EMBL/GenBank/DDBJ databases">
        <title>Function of individual gut microbiota members based on whole genome sequencing of pure cultures obtained from chicken caecum.</title>
        <authorList>
            <person name="Medvecky M."/>
            <person name="Cejkova D."/>
            <person name="Polansky O."/>
            <person name="Karasova D."/>
            <person name="Kubasova T."/>
            <person name="Cizek A."/>
            <person name="Rychlik I."/>
        </authorList>
    </citation>
    <scope>NUCLEOTIDE SEQUENCE [LARGE SCALE GENOMIC DNA]</scope>
    <source>
        <strain evidence="41">An71</strain>
    </source>
</reference>
<evidence type="ECO:0000313" key="19">
    <source>
        <dbReference type="EMBL" id="MRG69382.1"/>
    </source>
</evidence>
<dbReference type="EMBL" id="JOSX01000013">
    <property type="protein sequence ID" value="KEK15630.1"/>
    <property type="molecule type" value="Genomic_DNA"/>
</dbReference>
<reference evidence="16" key="22">
    <citation type="submission" date="2021-10" db="EMBL/GenBank/DDBJ databases">
        <title>Evolutionary history and lifestyle of the vertebrate symbiont Limosilactobacillus reuteri.</title>
        <authorList>
            <person name="Zheng J."/>
            <person name="Li F."/>
            <person name="Gaenzle M."/>
            <person name="Walter J."/>
        </authorList>
    </citation>
    <scope>NUCLEOTIDE SEQUENCE</scope>
    <source>
        <strain evidence="16">GQ_1_3_1</strain>
    </source>
</reference>
<dbReference type="EMBL" id="LN887507">
    <property type="protein sequence ID" value="CUR40028.1"/>
    <property type="molecule type" value="Genomic_DNA"/>
</dbReference>
<evidence type="ECO:0000256" key="3">
    <source>
        <dbReference type="ARBA" id="ARBA00011838"/>
    </source>
</evidence>
<reference evidence="25 40" key="4">
    <citation type="submission" date="2016-08" db="EMBL/GenBank/DDBJ databases">
        <title>Probiotic bacterium isolated from chicken gut.</title>
        <authorList>
            <person name="Levy J.L."/>
            <person name="Hassan H.M."/>
            <person name="Mendoza M.A."/>
        </authorList>
    </citation>
    <scope>NUCLEOTIDE SEQUENCE [LARGE SCALE GENOMIC DNA]</scope>
    <source>
        <strain evidence="25 40">P43</strain>
    </source>
</reference>
<dbReference type="Pfam" id="PF00237">
    <property type="entry name" value="Ribosomal_L22"/>
    <property type="match status" value="1"/>
</dbReference>
<dbReference type="InterPro" id="IPR036394">
    <property type="entry name" value="Ribosomal_uL22_sf"/>
</dbReference>
<proteinExistence type="inferred from homology"/>
<evidence type="ECO:0000256" key="13">
    <source>
        <dbReference type="RuleBase" id="RU004008"/>
    </source>
</evidence>
<comment type="subunit">
    <text evidence="3 10 12">Part of the 50S ribosomal subunit.</text>
</comment>
<evidence type="ECO:0000256" key="8">
    <source>
        <dbReference type="ARBA" id="ARBA00025084"/>
    </source>
</evidence>
<keyword evidence="6 10" id="KW-0689">Ribosomal protein</keyword>
<dbReference type="EMBL" id="PZQO01000006">
    <property type="protein sequence ID" value="PTM30179.1"/>
    <property type="molecule type" value="Genomic_DNA"/>
</dbReference>
<evidence type="ECO:0000313" key="41">
    <source>
        <dbReference type="Proteomes" id="UP000195868"/>
    </source>
</evidence>
<evidence type="ECO:0000313" key="48">
    <source>
        <dbReference type="Proteomes" id="UP000245735"/>
    </source>
</evidence>
<evidence type="ECO:0000256" key="9">
    <source>
        <dbReference type="ARBA" id="ARBA00035207"/>
    </source>
</evidence>
<dbReference type="EMBL" id="JAOTNP010000018">
    <property type="protein sequence ID" value="MDV8946619.1"/>
    <property type="molecule type" value="Genomic_DNA"/>
</dbReference>
<dbReference type="Proteomes" id="UP000452188">
    <property type="component" value="Unassembled WGS sequence"/>
</dbReference>
<comment type="function">
    <text evidence="8">This protein binds specifically to 23S rRNA; its binding is stimulated by other ribosomal proteins, e.g. L4, L17, and L20. It is important during the early stages of 50S assembly. It makes multiple contacts with different domains of the 23S rRNA in the assembled 50S subunit and ribosome.</text>
</comment>
<dbReference type="Proteomes" id="UP000245866">
    <property type="component" value="Unassembled WGS sequence"/>
</dbReference>
<dbReference type="EMBL" id="WJNE01000016">
    <property type="protein sequence ID" value="MRG69382.1"/>
    <property type="molecule type" value="Genomic_DNA"/>
</dbReference>
<reference evidence="38" key="17">
    <citation type="journal article" date="2019" name="Cell Metab.">
        <title>Nutrient sensing in CD11c cells alters the gut microbiome to regulate food intake and body mass.</title>
        <authorList>
            <person name="Chagwedera N.D."/>
            <person name="Ang Q.Y."/>
            <person name="Bisanz J.E."/>
            <person name="Leong Y.A."/>
            <person name="Ganeshan K."/>
            <person name="Cai J."/>
            <person name="Patterson A.D."/>
            <person name="Turnbaugh P.J."/>
            <person name="Chawla A."/>
        </authorList>
    </citation>
    <scope>NUCLEOTIDE SEQUENCE</scope>
    <source>
        <strain evidence="38">I8-5</strain>
    </source>
</reference>
<dbReference type="Proteomes" id="UP000216122">
    <property type="component" value="Unassembled WGS sequence"/>
</dbReference>
<comment type="similarity">
    <text evidence="2 10 11">Belongs to the universal ribosomal protein uL22 family.</text>
</comment>
<dbReference type="EMBL" id="CP059275">
    <property type="protein sequence ID" value="QLQ62687.1"/>
    <property type="molecule type" value="Genomic_DNA"/>
</dbReference>
<dbReference type="InterPro" id="IPR001063">
    <property type="entry name" value="Ribosomal_uL22"/>
</dbReference>
<dbReference type="Proteomes" id="UP000095141">
    <property type="component" value="Unassembled WGS sequence"/>
</dbReference>
<evidence type="ECO:0000313" key="39">
    <source>
        <dbReference type="Proteomes" id="UP000027731"/>
    </source>
</evidence>
<evidence type="ECO:0000313" key="38">
    <source>
        <dbReference type="EMBL" id="TGB09964.1"/>
    </source>
</evidence>
<evidence type="ECO:0000313" key="18">
    <source>
        <dbReference type="EMBL" id="MDV8946619.1"/>
    </source>
</evidence>
<dbReference type="Proteomes" id="UP000241783">
    <property type="component" value="Unassembled WGS sequence"/>
</dbReference>
<dbReference type="GO" id="GO:0022625">
    <property type="term" value="C:cytosolic large ribosomal subunit"/>
    <property type="evidence" value="ECO:0007669"/>
    <property type="project" value="TreeGrafter"/>
</dbReference>
<reference evidence="35 52" key="19">
    <citation type="submission" date="2019-07" db="EMBL/GenBank/DDBJ databases">
        <title>Gastrointestinal microbiota of Peromyscus leucopus, the white-footed mouse.</title>
        <authorList>
            <person name="Milovic A."/>
            <person name="Bassam K."/>
            <person name="Barbour A.G."/>
        </authorList>
    </citation>
    <scope>NUCLEOTIDE SEQUENCE [LARGE SCALE GENOMIC DNA]</scope>
    <source>
        <strain evidence="35 52">LL7</strain>
    </source>
</reference>
<dbReference type="Proteomes" id="UP000027731">
    <property type="component" value="Unassembled WGS sequence"/>
</dbReference>
<dbReference type="EMBL" id="WJND01000001">
    <property type="protein sequence ID" value="MRG88440.1"/>
    <property type="molecule type" value="Genomic_DNA"/>
</dbReference>
<evidence type="ECO:0000313" key="52">
    <source>
        <dbReference type="Proteomes" id="UP000316394"/>
    </source>
</evidence>
<dbReference type="Proteomes" id="UP001217945">
    <property type="component" value="Unassembled WGS sequence"/>
</dbReference>
<keyword evidence="5 10" id="KW-0694">RNA-binding</keyword>
<dbReference type="GO" id="GO:0003735">
    <property type="term" value="F:structural constituent of ribosome"/>
    <property type="evidence" value="ECO:0007669"/>
    <property type="project" value="InterPro"/>
</dbReference>
<dbReference type="EMBL" id="WJMX01000009">
    <property type="protein sequence ID" value="MRH80502.1"/>
    <property type="molecule type" value="Genomic_DNA"/>
</dbReference>
<reference evidence="18 60" key="23">
    <citation type="journal article" date="2022" name="Front. Cell. Infect. Microbiol.">
        <title>The probiotic and immunomodulation effects of Limosilactobacillus reuteri RGW1 isolated from calf feces.</title>
        <authorList>
            <person name="Huang K."/>
            <person name="Shi W."/>
            <person name="Yang B."/>
            <person name="Wang J."/>
        </authorList>
    </citation>
    <scope>NUCLEOTIDE SEQUENCE [LARGE SCALE GENOMIC DNA]</scope>
    <source>
        <strain evidence="18 60">RGW1</strain>
    </source>
</reference>
<dbReference type="Proteomes" id="UP000297521">
    <property type="component" value="Unassembled WGS sequence"/>
</dbReference>
<keyword evidence="4 10" id="KW-0699">rRNA-binding</keyword>
<evidence type="ECO:0000313" key="54">
    <source>
        <dbReference type="Proteomes" id="UP000441557"/>
    </source>
</evidence>
<dbReference type="PANTHER" id="PTHR13501">
    <property type="entry name" value="CHLOROPLAST 50S RIBOSOMAL PROTEIN L22-RELATED"/>
    <property type="match status" value="1"/>
</dbReference>
<reference evidence="30 46" key="13">
    <citation type="submission" date="2018-03" db="EMBL/GenBank/DDBJ databases">
        <title>Genome Sequences of Lactobacillus sp. Isolates from Traditional Turkish Sourdough.</title>
        <authorList>
            <person name="Skory C.D."/>
            <person name="Dertli E."/>
        </authorList>
    </citation>
    <scope>NUCLEOTIDE SEQUENCE [LARGE SCALE GENOMIC DNA]</scope>
    <source>
        <strain evidence="30 46">E81</strain>
    </source>
</reference>
<sequence length="115" mass="12394">MAENITSAKATAKMVRVSARKVRLVLDAIRGKSVAEAFAILKFTPRGAASDVEKVLKSAVANAENNFDLDRASLVVSEAFANEGPTLKRFRPRAKGSASPINKRTSHITVVVTER</sequence>
<evidence type="ECO:0000313" key="21">
    <source>
        <dbReference type="EMBL" id="MRG84532.1"/>
    </source>
</evidence>
<reference evidence="27" key="6">
    <citation type="submission" date="2017-05" db="EMBL/GenBank/DDBJ databases">
        <authorList>
            <person name="Song R."/>
            <person name="Chenine A.L."/>
            <person name="Ruprecht R.M."/>
        </authorList>
    </citation>
    <scope>NUCLEOTIDE SEQUENCE [LARGE SCALE GENOMIC DNA]</scope>
    <source>
        <strain evidence="29">103v</strain>
        <strain evidence="27">114h</strain>
    </source>
</reference>
<evidence type="ECO:0000313" key="16">
    <source>
        <dbReference type="EMBL" id="MCC4477142.1"/>
    </source>
</evidence>
<dbReference type="Proteomes" id="UP000216681">
    <property type="component" value="Unassembled WGS sequence"/>
</dbReference>
<evidence type="ECO:0000313" key="50">
    <source>
        <dbReference type="Proteomes" id="UP000245980"/>
    </source>
</evidence>
<dbReference type="CDD" id="cd00336">
    <property type="entry name" value="Ribosomal_L22"/>
    <property type="match status" value="1"/>
</dbReference>
<dbReference type="Proteomes" id="UP000235484">
    <property type="component" value="Unassembled WGS sequence"/>
</dbReference>
<evidence type="ECO:0000313" key="49">
    <source>
        <dbReference type="Proteomes" id="UP000245866"/>
    </source>
</evidence>
<dbReference type="FunFam" id="3.90.470.10:FF:000001">
    <property type="entry name" value="50S ribosomal protein L22"/>
    <property type="match status" value="1"/>
</dbReference>
<evidence type="ECO:0000313" key="58">
    <source>
        <dbReference type="Proteomes" id="UP000472879"/>
    </source>
</evidence>
<comment type="function">
    <text evidence="10 13">This protein binds specifically to 23S rRNA; its binding is stimulated by other ribosomal proteins, e.g., L4, L17, and L20. It is important during the early stages of 50S assembly. It makes multiple contacts with different domains of the 23S rRNA in the assembled 50S subunit and ribosome.</text>
</comment>
<evidence type="ECO:0000313" key="31">
    <source>
        <dbReference type="EMBL" id="PTV02862.1"/>
    </source>
</evidence>
<dbReference type="OMA" id="KRIQPRA"/>
<dbReference type="EMBL" id="PTLS01000036">
    <property type="protein sequence ID" value="RMX24872.1"/>
    <property type="molecule type" value="Genomic_DNA"/>
</dbReference>
<protein>
    <recommendedName>
        <fullName evidence="9 10">Large ribosomal subunit protein uL22</fullName>
    </recommendedName>
</protein>
<evidence type="ECO:0000313" key="32">
    <source>
        <dbReference type="EMBL" id="PWT36955.1"/>
    </source>
</evidence>
<dbReference type="EMBL" id="WJMZ01000013">
    <property type="protein sequence ID" value="MRG84532.1"/>
    <property type="molecule type" value="Genomic_DNA"/>
</dbReference>
<evidence type="ECO:0000313" key="46">
    <source>
        <dbReference type="Proteomes" id="UP000241783"/>
    </source>
</evidence>
<dbReference type="HAMAP" id="MF_01331_B">
    <property type="entry name" value="Ribosomal_uL22_B"/>
    <property type="match status" value="1"/>
</dbReference>
<evidence type="ECO:0000313" key="43">
    <source>
        <dbReference type="Proteomes" id="UP000216122"/>
    </source>
</evidence>
<dbReference type="EMBL" id="NGPL01000040">
    <property type="protein sequence ID" value="OYS68588.1"/>
    <property type="molecule type" value="Genomic_DNA"/>
</dbReference>
<dbReference type="SMR" id="A0A073JQB7"/>
<dbReference type="Proteomes" id="UP000472879">
    <property type="component" value="Unassembled WGS sequence"/>
</dbReference>
<evidence type="ECO:0000256" key="1">
    <source>
        <dbReference type="ARBA" id="ARBA00003478"/>
    </source>
</evidence>
<dbReference type="Proteomes" id="UP000316394">
    <property type="component" value="Chromosome"/>
</dbReference>
<reference evidence="36 59" key="21">
    <citation type="submission" date="2020-07" db="EMBL/GenBank/DDBJ databases">
        <title>Genome sequence of Lactobacillus reuteri CNEI-KCA3 isolated from the faeces of a reared-broiler chicken, South-East Nigeria, reveals presence of CRISPR arrays.</title>
        <authorList>
            <person name="Anukam K.C."/>
            <person name="Ibezim C.N."/>
            <person name="BeecK W.V."/>
            <person name="Allonsius C."/>
            <person name="Broek M.D."/>
            <person name="Tuyaerts I."/>
            <person name="Attama A."/>
            <person name="Esimone C.O."/>
            <person name="Lebeer S."/>
        </authorList>
    </citation>
    <scope>NUCLEOTIDE SEQUENCE [LARGE SCALE GENOMIC DNA]</scope>
    <source>
        <strain evidence="36 59">CNEI-KCA3</strain>
    </source>
</reference>
<dbReference type="Proteomes" id="UP000245980">
    <property type="component" value="Unassembled WGS sequence"/>
</dbReference>
<dbReference type="GO" id="GO:0006412">
    <property type="term" value="P:translation"/>
    <property type="evidence" value="ECO:0007669"/>
    <property type="project" value="UniProtKB-UniRule"/>
</dbReference>
<evidence type="ECO:0000313" key="47">
    <source>
        <dbReference type="Proteomes" id="UP000244083"/>
    </source>
</evidence>
<evidence type="ECO:0000256" key="7">
    <source>
        <dbReference type="ARBA" id="ARBA00023274"/>
    </source>
</evidence>
<evidence type="ECO:0000313" key="28">
    <source>
        <dbReference type="EMBL" id="OYS95744.1"/>
    </source>
</evidence>
<dbReference type="NCBIfam" id="TIGR01044">
    <property type="entry name" value="rplV_bact"/>
    <property type="match status" value="1"/>
</dbReference>
<evidence type="ECO:0000313" key="35">
    <source>
        <dbReference type="EMBL" id="QDR72011.1"/>
    </source>
</evidence>
<dbReference type="Proteomes" id="UP000215747">
    <property type="component" value="Unassembled WGS sequence"/>
</dbReference>
<dbReference type="EMBL" id="CP041676">
    <property type="protein sequence ID" value="QDR72011.1"/>
    <property type="molecule type" value="Genomic_DNA"/>
</dbReference>
<dbReference type="Proteomes" id="UP000244083">
    <property type="component" value="Unassembled WGS sequence"/>
</dbReference>
<evidence type="ECO:0000313" key="29">
    <source>
        <dbReference type="EMBL" id="OYT02939.1"/>
    </source>
</evidence>
<evidence type="ECO:0000256" key="5">
    <source>
        <dbReference type="ARBA" id="ARBA00022884"/>
    </source>
</evidence>
<dbReference type="Proteomes" id="UP000470878">
    <property type="component" value="Unassembled WGS sequence"/>
</dbReference>
<evidence type="ECO:0000313" key="56">
    <source>
        <dbReference type="Proteomes" id="UP000460207"/>
    </source>
</evidence>
<dbReference type="Proteomes" id="UP000276940">
    <property type="component" value="Unassembled WGS sequence"/>
</dbReference>
<reference evidence="42 43" key="8">
    <citation type="submission" date="2017-09" db="EMBL/GenBank/DDBJ databases">
        <title>Tripartite evolution among Lactobacillus johnsonii, Lactobacillus taiwanensis, Lactobacillus reuteri and their rodent host.</title>
        <authorList>
            <person name="Wang T."/>
            <person name="Knowles S."/>
            <person name="Cheng C."/>
        </authorList>
    </citation>
    <scope>NUCLEOTIDE SEQUENCE [LARGE SCALE GENOMIC DNA]</scope>
    <source>
        <strain evidence="29 43">103v</strain>
        <strain evidence="28 44">105n</strain>
        <strain evidence="27 42">114h</strain>
    </source>
</reference>
<dbReference type="Gene3D" id="3.90.470.10">
    <property type="entry name" value="Ribosomal protein L22/L17"/>
    <property type="match status" value="1"/>
</dbReference>
<evidence type="ECO:0000256" key="2">
    <source>
        <dbReference type="ARBA" id="ARBA00009451"/>
    </source>
</evidence>
<evidence type="ECO:0000313" key="51">
    <source>
        <dbReference type="Proteomes" id="UP000276940"/>
    </source>
</evidence>